<dbReference type="RefSeq" id="WP_317642502.1">
    <property type="nucleotide sequence ID" value="NZ_AP026800.1"/>
</dbReference>
<name>A0ABN6SJZ2_9BIFI</name>
<gene>
    <name evidence="1" type="ORF">KIMH_11110</name>
</gene>
<reference evidence="1 2" key="1">
    <citation type="journal article" date="2023" name="Microbiol. Spectr.">
        <title>Symbiosis of Carpenter Bees with Uncharacterized Lactic Acid Bacteria Showing NAD Auxotrophy.</title>
        <authorList>
            <person name="Kawasaki S."/>
            <person name="Ozawa K."/>
            <person name="Mori T."/>
            <person name="Yamamoto A."/>
            <person name="Ito M."/>
            <person name="Ohkuma M."/>
            <person name="Sakamoto M."/>
            <person name="Matsutani M."/>
        </authorList>
    </citation>
    <scope>NUCLEOTIDE SEQUENCE [LARGE SCALE GENOMIC DNA]</scope>
    <source>
        <strain evidence="1 2">KimH</strain>
    </source>
</reference>
<evidence type="ECO:0008006" key="3">
    <source>
        <dbReference type="Google" id="ProtNLM"/>
    </source>
</evidence>
<dbReference type="Proteomes" id="UP001321748">
    <property type="component" value="Chromosome"/>
</dbReference>
<organism evidence="1 2">
    <name type="scientific">Bombiscardovia apis</name>
    <dbReference type="NCBI Taxonomy" id="2932182"/>
    <lineage>
        <taxon>Bacteria</taxon>
        <taxon>Bacillati</taxon>
        <taxon>Actinomycetota</taxon>
        <taxon>Actinomycetes</taxon>
        <taxon>Bifidobacteriales</taxon>
        <taxon>Bifidobacteriaceae</taxon>
        <taxon>Bombiscardovia</taxon>
    </lineage>
</organism>
<proteinExistence type="predicted"/>
<dbReference type="NCBIfam" id="NF047399">
    <property type="entry name" value="BrnA_antitoxin_add"/>
    <property type="match status" value="1"/>
</dbReference>
<keyword evidence="2" id="KW-1185">Reference proteome</keyword>
<evidence type="ECO:0000313" key="2">
    <source>
        <dbReference type="Proteomes" id="UP001321748"/>
    </source>
</evidence>
<evidence type="ECO:0000313" key="1">
    <source>
        <dbReference type="EMBL" id="BDR55000.1"/>
    </source>
</evidence>
<dbReference type="EMBL" id="AP026800">
    <property type="protein sequence ID" value="BDR55000.1"/>
    <property type="molecule type" value="Genomic_DNA"/>
</dbReference>
<protein>
    <recommendedName>
        <fullName evidence="3">CopG family transcriptional regulator</fullName>
    </recommendedName>
</protein>
<accession>A0ABN6SJZ2</accession>
<sequence>MRAHKQAITAAEIDRRFDDGEDVTEFFDMEHPILTAGRSTKKVNMTMPTWMIRELDAQASSLAVSRNAVINLWLSERLQREQERRRELVAHS</sequence>